<gene>
    <name evidence="7" type="ORF">K8W16_03000</name>
</gene>
<evidence type="ECO:0000313" key="8">
    <source>
        <dbReference type="Proteomes" id="UP000698963"/>
    </source>
</evidence>
<evidence type="ECO:0000313" key="7">
    <source>
        <dbReference type="EMBL" id="HJD96600.1"/>
    </source>
</evidence>
<keyword evidence="4" id="KW-0238">DNA-binding</keyword>
<reference evidence="7" key="2">
    <citation type="submission" date="2021-09" db="EMBL/GenBank/DDBJ databases">
        <authorList>
            <person name="Gilroy R."/>
        </authorList>
    </citation>
    <scope>NUCLEOTIDE SEQUENCE</scope>
    <source>
        <strain evidence="7">ChiGjej2B2-19336</strain>
    </source>
</reference>
<dbReference type="Pfam" id="PF25601">
    <property type="entry name" value="AAA_lid_14"/>
    <property type="match status" value="1"/>
</dbReference>
<dbReference type="CDD" id="cd00009">
    <property type="entry name" value="AAA"/>
    <property type="match status" value="1"/>
</dbReference>
<dbReference type="Gene3D" id="1.10.8.60">
    <property type="match status" value="1"/>
</dbReference>
<evidence type="ECO:0000259" key="6">
    <source>
        <dbReference type="PROSITE" id="PS50045"/>
    </source>
</evidence>
<dbReference type="InterPro" id="IPR003593">
    <property type="entry name" value="AAA+_ATPase"/>
</dbReference>
<evidence type="ECO:0000256" key="5">
    <source>
        <dbReference type="ARBA" id="ARBA00023163"/>
    </source>
</evidence>
<organism evidence="7 8">
    <name type="scientific">Mailhella massiliensis</name>
    <dbReference type="NCBI Taxonomy" id="1903261"/>
    <lineage>
        <taxon>Bacteria</taxon>
        <taxon>Pseudomonadati</taxon>
        <taxon>Thermodesulfobacteriota</taxon>
        <taxon>Desulfovibrionia</taxon>
        <taxon>Desulfovibrionales</taxon>
        <taxon>Desulfovibrionaceae</taxon>
        <taxon>Mailhella</taxon>
    </lineage>
</organism>
<dbReference type="GO" id="GO:0006355">
    <property type="term" value="P:regulation of DNA-templated transcription"/>
    <property type="evidence" value="ECO:0007669"/>
    <property type="project" value="InterPro"/>
</dbReference>
<keyword evidence="5" id="KW-0804">Transcription</keyword>
<dbReference type="InterPro" id="IPR027417">
    <property type="entry name" value="P-loop_NTPase"/>
</dbReference>
<dbReference type="SUPFAM" id="SSF52540">
    <property type="entry name" value="P-loop containing nucleoside triphosphate hydrolases"/>
    <property type="match status" value="1"/>
</dbReference>
<dbReference type="AlphaFoldDB" id="A0A921AUI2"/>
<dbReference type="InterPro" id="IPR025943">
    <property type="entry name" value="Sigma_54_int_dom_ATP-bd_2"/>
</dbReference>
<dbReference type="GO" id="GO:0003677">
    <property type="term" value="F:DNA binding"/>
    <property type="evidence" value="ECO:0007669"/>
    <property type="project" value="UniProtKB-KW"/>
</dbReference>
<dbReference type="InterPro" id="IPR058031">
    <property type="entry name" value="AAA_lid_NorR"/>
</dbReference>
<dbReference type="RefSeq" id="WP_304121027.1">
    <property type="nucleotide sequence ID" value="NZ_DYZA01000056.1"/>
</dbReference>
<dbReference type="InterPro" id="IPR002078">
    <property type="entry name" value="Sigma_54_int"/>
</dbReference>
<dbReference type="PROSITE" id="PS00688">
    <property type="entry name" value="SIGMA54_INTERACT_3"/>
    <property type="match status" value="1"/>
</dbReference>
<dbReference type="PROSITE" id="PS50045">
    <property type="entry name" value="SIGMA54_INTERACT_4"/>
    <property type="match status" value="1"/>
</dbReference>
<dbReference type="GO" id="GO:0005524">
    <property type="term" value="F:ATP binding"/>
    <property type="evidence" value="ECO:0007669"/>
    <property type="project" value="UniProtKB-KW"/>
</dbReference>
<evidence type="ECO:0000256" key="2">
    <source>
        <dbReference type="ARBA" id="ARBA00022840"/>
    </source>
</evidence>
<keyword evidence="3" id="KW-0805">Transcription regulation</keyword>
<name>A0A921AUI2_9BACT</name>
<dbReference type="PANTHER" id="PTHR32071:SF117">
    <property type="entry name" value="PTS-DEPENDENT DIHYDROXYACETONE KINASE OPERON REGULATORY PROTEIN-RELATED"/>
    <property type="match status" value="1"/>
</dbReference>
<dbReference type="EMBL" id="DYZA01000056">
    <property type="protein sequence ID" value="HJD96600.1"/>
    <property type="molecule type" value="Genomic_DNA"/>
</dbReference>
<protein>
    <submittedName>
        <fullName evidence="7">Sigma-54 dependent transcriptional regulator</fullName>
    </submittedName>
</protein>
<dbReference type="PROSITE" id="PS00675">
    <property type="entry name" value="SIGMA54_INTERACT_1"/>
    <property type="match status" value="1"/>
</dbReference>
<comment type="caution">
    <text evidence="7">The sequence shown here is derived from an EMBL/GenBank/DDBJ whole genome shotgun (WGS) entry which is preliminary data.</text>
</comment>
<evidence type="ECO:0000256" key="3">
    <source>
        <dbReference type="ARBA" id="ARBA00023015"/>
    </source>
</evidence>
<accession>A0A921AUI2</accession>
<evidence type="ECO:0000256" key="1">
    <source>
        <dbReference type="ARBA" id="ARBA00022741"/>
    </source>
</evidence>
<dbReference type="PANTHER" id="PTHR32071">
    <property type="entry name" value="TRANSCRIPTIONAL REGULATORY PROTEIN"/>
    <property type="match status" value="1"/>
</dbReference>
<dbReference type="Pfam" id="PF00158">
    <property type="entry name" value="Sigma54_activat"/>
    <property type="match status" value="1"/>
</dbReference>
<dbReference type="Gene3D" id="3.40.50.300">
    <property type="entry name" value="P-loop containing nucleotide triphosphate hydrolases"/>
    <property type="match status" value="1"/>
</dbReference>
<dbReference type="PROSITE" id="PS00676">
    <property type="entry name" value="SIGMA54_INTERACT_2"/>
    <property type="match status" value="1"/>
</dbReference>
<evidence type="ECO:0000256" key="4">
    <source>
        <dbReference type="ARBA" id="ARBA00023125"/>
    </source>
</evidence>
<dbReference type="FunFam" id="3.40.50.300:FF:000006">
    <property type="entry name" value="DNA-binding transcriptional regulator NtrC"/>
    <property type="match status" value="1"/>
</dbReference>
<keyword evidence="2" id="KW-0067">ATP-binding</keyword>
<dbReference type="SMART" id="SM00382">
    <property type="entry name" value="AAA"/>
    <property type="match status" value="1"/>
</dbReference>
<proteinExistence type="predicted"/>
<sequence>MKNFNLPQCLELLREYLAETVSVKNIRLLAYPIRSNGDIKVLIIRSEQEESSTFLGNVQNHQKRLIQALESCKVKGELIVDQAHPVAQWYAEMVDSERKVPTLPWYVLGLWDEDRFLGECRFTCSKEDIFTPEECELIETLRPVLCIALNNYQQYLELQEARTELLRENKRLKQAISSDEAPELRGILGGLRHVAERINMIAAHDVSVLITGETGTGKELVARRIHNLSYRCSSPFIALNCGAIPSTLIDSELFGHVKGAFTGALQNHKGYFERAHGGTLFLDEVGELPADAQVRLLRVLQEGEIVPVGSTTPVKINTRIIAATNRNLYDMMRNGTFREDLFYRLRVAHIFLPPLRQRKEDLPDLVYYILKSLARKYELPVPELAEGEWEKLRRYDWPGNVRELQNVLLEALISTPHGMPLKVNFFQSGRRGQEEQADAFVPGGESAVMMPVAGGSFRAGVPVVEEEGCLNSDAMMAAYYKKVLDMCHGRIKGEFGAAAKLGVHPSTLRFRLKKLGILEPRNRKK</sequence>
<dbReference type="Proteomes" id="UP000698963">
    <property type="component" value="Unassembled WGS sequence"/>
</dbReference>
<reference evidence="7" key="1">
    <citation type="journal article" date="2021" name="PeerJ">
        <title>Extensive microbial diversity within the chicken gut microbiome revealed by metagenomics and culture.</title>
        <authorList>
            <person name="Gilroy R."/>
            <person name="Ravi A."/>
            <person name="Getino M."/>
            <person name="Pursley I."/>
            <person name="Horton D.L."/>
            <person name="Alikhan N.F."/>
            <person name="Baker D."/>
            <person name="Gharbi K."/>
            <person name="Hall N."/>
            <person name="Watson M."/>
            <person name="Adriaenssens E.M."/>
            <person name="Foster-Nyarko E."/>
            <person name="Jarju S."/>
            <person name="Secka A."/>
            <person name="Antonio M."/>
            <person name="Oren A."/>
            <person name="Chaudhuri R.R."/>
            <person name="La Ragione R."/>
            <person name="Hildebrand F."/>
            <person name="Pallen M.J."/>
        </authorList>
    </citation>
    <scope>NUCLEOTIDE SEQUENCE</scope>
    <source>
        <strain evidence="7">ChiGjej2B2-19336</strain>
    </source>
</reference>
<dbReference type="InterPro" id="IPR025662">
    <property type="entry name" value="Sigma_54_int_dom_ATP-bd_1"/>
</dbReference>
<keyword evidence="1" id="KW-0547">Nucleotide-binding</keyword>
<dbReference type="InterPro" id="IPR025944">
    <property type="entry name" value="Sigma_54_int_dom_CS"/>
</dbReference>
<feature type="domain" description="Sigma-54 factor interaction" evidence="6">
    <location>
        <begin position="184"/>
        <end position="413"/>
    </location>
</feature>